<evidence type="ECO:0000313" key="3">
    <source>
        <dbReference type="Proteomes" id="UP000078561"/>
    </source>
</evidence>
<evidence type="ECO:0000313" key="2">
    <source>
        <dbReference type="EMBL" id="SAM04522.1"/>
    </source>
</evidence>
<protein>
    <submittedName>
        <fullName evidence="2">Uncharacterized protein</fullName>
    </submittedName>
</protein>
<gene>
    <name evidence="2" type="primary">ABSGL_10386.1 scaffold 11958</name>
</gene>
<name>A0A163TGB4_ABSGL</name>
<accession>A0A163TGB4</accession>
<dbReference type="InParanoid" id="A0A163TGB4"/>
<reference evidence="2" key="1">
    <citation type="submission" date="2016-04" db="EMBL/GenBank/DDBJ databases">
        <authorList>
            <person name="Evans L.H."/>
            <person name="Alamgir A."/>
            <person name="Owens N."/>
            <person name="Weber N.D."/>
            <person name="Virtaneva K."/>
            <person name="Barbian K."/>
            <person name="Babar A."/>
            <person name="Rosenke K."/>
        </authorList>
    </citation>
    <scope>NUCLEOTIDE SEQUENCE [LARGE SCALE GENOMIC DNA]</scope>
    <source>
        <strain evidence="2">CBS 101.48</strain>
    </source>
</reference>
<feature type="region of interest" description="Disordered" evidence="1">
    <location>
        <begin position="221"/>
        <end position="295"/>
    </location>
</feature>
<feature type="compositionally biased region" description="Polar residues" evidence="1">
    <location>
        <begin position="233"/>
        <end position="252"/>
    </location>
</feature>
<dbReference type="Proteomes" id="UP000078561">
    <property type="component" value="Unassembled WGS sequence"/>
</dbReference>
<proteinExistence type="predicted"/>
<dbReference type="EMBL" id="LT554391">
    <property type="protein sequence ID" value="SAM04522.1"/>
    <property type="molecule type" value="Genomic_DNA"/>
</dbReference>
<organism evidence="2">
    <name type="scientific">Absidia glauca</name>
    <name type="common">Pin mould</name>
    <dbReference type="NCBI Taxonomy" id="4829"/>
    <lineage>
        <taxon>Eukaryota</taxon>
        <taxon>Fungi</taxon>
        <taxon>Fungi incertae sedis</taxon>
        <taxon>Mucoromycota</taxon>
        <taxon>Mucoromycotina</taxon>
        <taxon>Mucoromycetes</taxon>
        <taxon>Mucorales</taxon>
        <taxon>Cunninghamellaceae</taxon>
        <taxon>Absidia</taxon>
    </lineage>
</organism>
<evidence type="ECO:0000256" key="1">
    <source>
        <dbReference type="SAM" id="MobiDB-lite"/>
    </source>
</evidence>
<dbReference type="AlphaFoldDB" id="A0A163TGB4"/>
<keyword evidence="3" id="KW-1185">Reference proteome</keyword>
<feature type="compositionally biased region" description="Pro residues" evidence="1">
    <location>
        <begin position="221"/>
        <end position="232"/>
    </location>
</feature>
<sequence length="295" mass="32622">MNTDQKIDKMADDMMVIMNNSARILSELTSQQQQISAFKIPYASRPSILLYVRVPVQNQKNGTVEKRFKQAILDLIRSEWRKSPVIGAPDKTEDDIVEAYKSIQSWSSVIASKCAPNLFQVDANGQCTMGWSTLFKQAQDAFIDELVVKANEIGVYFEHCENKWAARRFLQIAVNSKGRSIKKKMAATAGNVFLEGLSMPDDSMSFTDHARCLWRCTVNEPPTPPPMSPPPQSVASTVSHQSDVVITGSTSAPVVRRSGEQPAQKRQRRNVAAPPVPPPVRGPPTVVSAKGKRKA</sequence>